<dbReference type="GO" id="GO:0005886">
    <property type="term" value="C:plasma membrane"/>
    <property type="evidence" value="ECO:0007669"/>
    <property type="project" value="EnsemblFungi"/>
</dbReference>
<feature type="compositionally biased region" description="Polar residues" evidence="1">
    <location>
        <begin position="591"/>
        <end position="602"/>
    </location>
</feature>
<dbReference type="eggNOG" id="ENOG502QS9U">
    <property type="taxonomic scope" value="Eukaryota"/>
</dbReference>
<dbReference type="HOGENOM" id="CLU_012509_0_0_1"/>
<dbReference type="FunCoup" id="A7TSP7">
    <property type="interactions" value="33"/>
</dbReference>
<feature type="compositionally biased region" description="Polar residues" evidence="1">
    <location>
        <begin position="710"/>
        <end position="720"/>
    </location>
</feature>
<accession>A7TSP7</accession>
<dbReference type="GO" id="GO:0071230">
    <property type="term" value="P:cellular response to amino acid stimulus"/>
    <property type="evidence" value="ECO:0007669"/>
    <property type="project" value="EnsemblFungi"/>
</dbReference>
<evidence type="ECO:0000259" key="2">
    <source>
        <dbReference type="Pfam" id="PF13002"/>
    </source>
</evidence>
<feature type="compositionally biased region" description="Acidic residues" evidence="1">
    <location>
        <begin position="396"/>
        <end position="405"/>
    </location>
</feature>
<evidence type="ECO:0000313" key="3">
    <source>
        <dbReference type="EMBL" id="EDO14714.1"/>
    </source>
</evidence>
<dbReference type="PhylomeDB" id="A7TSP7"/>
<gene>
    <name evidence="3" type="ORF">Kpol_316p7</name>
</gene>
<feature type="region of interest" description="Disordered" evidence="1">
    <location>
        <begin position="316"/>
        <end position="412"/>
    </location>
</feature>
<feature type="region of interest" description="Disordered" evidence="1">
    <location>
        <begin position="574"/>
        <end position="602"/>
    </location>
</feature>
<evidence type="ECO:0000313" key="4">
    <source>
        <dbReference type="Proteomes" id="UP000000267"/>
    </source>
</evidence>
<dbReference type="RefSeq" id="XP_001642572.1">
    <property type="nucleotide sequence ID" value="XM_001642522.1"/>
</dbReference>
<name>A7TSP7_VANPO</name>
<dbReference type="OrthoDB" id="3832628at2759"/>
<dbReference type="Pfam" id="PF13002">
    <property type="entry name" value="LDB19"/>
    <property type="match status" value="1"/>
</dbReference>
<dbReference type="InParanoid" id="A7TSP7"/>
<dbReference type="GO" id="GO:0000138">
    <property type="term" value="C:Golgi trans cisterna"/>
    <property type="evidence" value="ECO:0007669"/>
    <property type="project" value="EnsemblFungi"/>
</dbReference>
<dbReference type="KEGG" id="vpo:Kpol_316p7"/>
<dbReference type="GO" id="GO:0002092">
    <property type="term" value="P:positive regulation of receptor internalization"/>
    <property type="evidence" value="ECO:0007669"/>
    <property type="project" value="EnsemblFungi"/>
</dbReference>
<dbReference type="OMA" id="LRMQFKL"/>
<organism evidence="4">
    <name type="scientific">Vanderwaltozyma polyspora (strain ATCC 22028 / DSM 70294 / BCRC 21397 / CBS 2163 / NBRC 10782 / NRRL Y-8283 / UCD 57-17)</name>
    <name type="common">Kluyveromyces polysporus</name>
    <dbReference type="NCBI Taxonomy" id="436907"/>
    <lineage>
        <taxon>Eukaryota</taxon>
        <taxon>Fungi</taxon>
        <taxon>Dikarya</taxon>
        <taxon>Ascomycota</taxon>
        <taxon>Saccharomycotina</taxon>
        <taxon>Saccharomycetes</taxon>
        <taxon>Saccharomycetales</taxon>
        <taxon>Saccharomycetaceae</taxon>
        <taxon>Vanderwaltozyma</taxon>
    </lineage>
</organism>
<keyword evidence="4" id="KW-1185">Reference proteome</keyword>
<feature type="region of interest" description="Disordered" evidence="1">
    <location>
        <begin position="697"/>
        <end position="738"/>
    </location>
</feature>
<sequence>MVFKNFIPLGNISKGIDESLDNLNPENNPLKLCLEIESPPCVLYGAATDSSGAILNGILKLKVRDPYYDFSLAQDSVSPVQSNIGSRLSTTLTTTFSNLALSSNELSPNPSSNTNVQLLSGYTKIAVDSVTLKLIQIVHFHKTFVPDTQAIQTCKNCTTKTTKIKNWDIQKNTVEMSVGSYVFPFSCLIPGSVPATTTLGSTAETEIKYELIATVKYKDPRRDLPTFGKVQSLKLSMPIAVTRSILRGPDKNSLRVFPPTELTATAVLPNVVYPKSSFPLEMKIDGISSGDRRWRMRKLNWRIEETTRIRSYACDSHKHDLKQKEEEVKQKEEERSKKPQVPIKRYGDIGPQIKVAVGTPDNTPIRRRHRNNVTSQPVNQNAETEASQTRRQIQGDQDDDDDDNTTEFVHPSDHALRQEIEQQQERVREKQIEQELKNDTTLFTEEVRIVSRGEMKNGWKTDFENNGHVELVTDIDCMSLDSGVSNPVKYVSTMKQREIQSKHVGNIACDMQDPVLGIYVNHMLAVEIVVAEEMLQYANGQPLRSSKKSDTSSSTNVNHTDQRLAELSPMFANRNSQKSQPVNEEDISPVDSGSSIGSGVRLRSNSPGMKIVSIPTGAARVLRMQFKITLTERSGLGISWDDEVPPIYQDIKTLSPPTYYEITTLTTNNGNSKNGYDAPSYVIPEVRIESPSSVAQMIKPPPQARHHNSPYRNNNNSQPPAFSAVVRESTPPIPYSTN</sequence>
<dbReference type="GeneID" id="5542736"/>
<feature type="compositionally biased region" description="Polar residues" evidence="1">
    <location>
        <begin position="372"/>
        <end position="395"/>
    </location>
</feature>
<dbReference type="STRING" id="436907.A7TSP7"/>
<dbReference type="GO" id="GO:0033554">
    <property type="term" value="P:cellular response to stress"/>
    <property type="evidence" value="ECO:0007669"/>
    <property type="project" value="EnsemblFungi"/>
</dbReference>
<dbReference type="AlphaFoldDB" id="A7TSP7"/>
<feature type="compositionally biased region" description="Basic and acidic residues" evidence="1">
    <location>
        <begin position="316"/>
        <end position="337"/>
    </location>
</feature>
<dbReference type="EMBL" id="DS480519">
    <property type="protein sequence ID" value="EDO14714.1"/>
    <property type="molecule type" value="Genomic_DNA"/>
</dbReference>
<dbReference type="InterPro" id="IPR024391">
    <property type="entry name" value="LDB19_N"/>
</dbReference>
<protein>
    <recommendedName>
        <fullName evidence="2">LDB19 N-terminal domain-containing protein</fullName>
    </recommendedName>
</protein>
<proteinExistence type="predicted"/>
<reference evidence="3 4" key="1">
    <citation type="journal article" date="2007" name="Proc. Natl. Acad. Sci. U.S.A.">
        <title>Independent sorting-out of thousands of duplicated gene pairs in two yeast species descended from a whole-genome duplication.</title>
        <authorList>
            <person name="Scannell D.R."/>
            <person name="Frank A.C."/>
            <person name="Conant G.C."/>
            <person name="Byrne K.P."/>
            <person name="Woolfit M."/>
            <person name="Wolfe K.H."/>
        </authorList>
    </citation>
    <scope>NUCLEOTIDE SEQUENCE [LARGE SCALE GENOMIC DNA]</scope>
    <source>
        <strain evidence="4">ATCC 22028 / DSM 70294 / BCRC 21397 / CBS 2163 / NBRC 10782 / NRRL Y-8283 / UCD 57-17</strain>
    </source>
</reference>
<evidence type="ECO:0000256" key="1">
    <source>
        <dbReference type="SAM" id="MobiDB-lite"/>
    </source>
</evidence>
<dbReference type="GO" id="GO:0005829">
    <property type="term" value="C:cytosol"/>
    <property type="evidence" value="ECO:0007669"/>
    <property type="project" value="EnsemblFungi"/>
</dbReference>
<feature type="domain" description="LDB19 N-terminal" evidence="2">
    <location>
        <begin position="130"/>
        <end position="321"/>
    </location>
</feature>
<dbReference type="Proteomes" id="UP000000267">
    <property type="component" value="Unassembled WGS sequence"/>
</dbReference>
<dbReference type="GO" id="GO:0070086">
    <property type="term" value="P:ubiquitin-dependent endocytosis"/>
    <property type="evidence" value="ECO:0007669"/>
    <property type="project" value="EnsemblFungi"/>
</dbReference>
<dbReference type="GO" id="GO:0031625">
    <property type="term" value="F:ubiquitin protein ligase binding"/>
    <property type="evidence" value="ECO:0007669"/>
    <property type="project" value="EnsemblFungi"/>
</dbReference>